<dbReference type="InterPro" id="IPR051209">
    <property type="entry name" value="FAD-bind_Monooxygenase_sf"/>
</dbReference>
<dbReference type="Pfam" id="PF00743">
    <property type="entry name" value="FMO-like"/>
    <property type="match status" value="1"/>
</dbReference>
<dbReference type="GO" id="GO:0050661">
    <property type="term" value="F:NADP binding"/>
    <property type="evidence" value="ECO:0007669"/>
    <property type="project" value="InterPro"/>
</dbReference>
<protein>
    <recommendedName>
        <fullName evidence="7">Cyclohexanone monooxygenase</fullName>
    </recommendedName>
</protein>
<name>A0A9P6KHI2_9FUNG</name>
<dbReference type="AlphaFoldDB" id="A0A9P6KHI2"/>
<sequence length="508" mass="58464">MGLTKTYKDGTTPTVCIIGAGFSGLCAAIRLQTELNLFSYQIFELEPELGGTWWANTYPGCACDVKSINYQFTFEPNYEWSRAFAGQKEIWEYMRRTAQKHDLYKKISFRTEVTKVQWEDSLQKWSITHKNLNTGEITETKADIVFSGMGPLRIPKIPEEFSAFKGPKWHTAQWNHDYDLTGKRVAIVGSGASAIQIVPSIVDKVKTLDYYQRSPTYLIPRSNGRNNAFWLGLYKYVPFAYHINYKFEYYVHEVRLLAFSTKFRHKIARYGLQFYAWAFRYWHIRDKALRKKLTPQYEMGCRRIAVASDYYPAVAKSHVQIHTEGIQSIQPNGIVLKDGSTQEFDAMILATGFQVQDMLPQNLVFGKDGVDLSKSWGHDPVTFYGISSDLAPNLFFLLGPNTTLGHNSVLHMIEAQVDYAIRGISYMMENDIASLQVTPKACKEFLDEVDKKMAGMVWSTDCRSWYQNENGKVTALWWGTCSQYWSRLRKFRPENFTSILRSQYSAAV</sequence>
<dbReference type="Gene3D" id="3.50.50.60">
    <property type="entry name" value="FAD/NAD(P)-binding domain"/>
    <property type="match status" value="3"/>
</dbReference>
<evidence type="ECO:0000313" key="5">
    <source>
        <dbReference type="EMBL" id="KAF9585729.1"/>
    </source>
</evidence>
<evidence type="ECO:0000256" key="3">
    <source>
        <dbReference type="ARBA" id="ARBA00022827"/>
    </source>
</evidence>
<dbReference type="PANTHER" id="PTHR42877">
    <property type="entry name" value="L-ORNITHINE N(5)-MONOOXYGENASE-RELATED"/>
    <property type="match status" value="1"/>
</dbReference>
<accession>A0A9P6KHI2</accession>
<dbReference type="InterPro" id="IPR036188">
    <property type="entry name" value="FAD/NAD-bd_sf"/>
</dbReference>
<keyword evidence="6" id="KW-1185">Reference proteome</keyword>
<reference evidence="5" key="1">
    <citation type="journal article" date="2020" name="Fungal Divers.">
        <title>Resolving the Mortierellaceae phylogeny through synthesis of multi-gene phylogenetics and phylogenomics.</title>
        <authorList>
            <person name="Vandepol N."/>
            <person name="Liber J."/>
            <person name="Desiro A."/>
            <person name="Na H."/>
            <person name="Kennedy M."/>
            <person name="Barry K."/>
            <person name="Grigoriev I.V."/>
            <person name="Miller A.N."/>
            <person name="O'Donnell K."/>
            <person name="Stajich J.E."/>
            <person name="Bonito G."/>
        </authorList>
    </citation>
    <scope>NUCLEOTIDE SEQUENCE</scope>
    <source>
        <strain evidence="5">KOD1015</strain>
    </source>
</reference>
<keyword evidence="4" id="KW-0560">Oxidoreductase</keyword>
<gene>
    <name evidence="5" type="ORF">BGW38_001027</name>
</gene>
<comment type="similarity">
    <text evidence="1">Belongs to the FAD-binding monooxygenase family.</text>
</comment>
<dbReference type="OrthoDB" id="74360at2759"/>
<evidence type="ECO:0000313" key="6">
    <source>
        <dbReference type="Proteomes" id="UP000780801"/>
    </source>
</evidence>
<dbReference type="GO" id="GO:0004499">
    <property type="term" value="F:N,N-dimethylaniline monooxygenase activity"/>
    <property type="evidence" value="ECO:0007669"/>
    <property type="project" value="InterPro"/>
</dbReference>
<dbReference type="PANTHER" id="PTHR42877:SF4">
    <property type="entry name" value="FAD_NAD(P)-BINDING DOMAIN-CONTAINING PROTEIN-RELATED"/>
    <property type="match status" value="1"/>
</dbReference>
<dbReference type="InterPro" id="IPR020946">
    <property type="entry name" value="Flavin_mOase-like"/>
</dbReference>
<dbReference type="Proteomes" id="UP000780801">
    <property type="component" value="Unassembled WGS sequence"/>
</dbReference>
<organism evidence="5 6">
    <name type="scientific">Lunasporangiospora selenospora</name>
    <dbReference type="NCBI Taxonomy" id="979761"/>
    <lineage>
        <taxon>Eukaryota</taxon>
        <taxon>Fungi</taxon>
        <taxon>Fungi incertae sedis</taxon>
        <taxon>Mucoromycota</taxon>
        <taxon>Mortierellomycotina</taxon>
        <taxon>Mortierellomycetes</taxon>
        <taxon>Mortierellales</taxon>
        <taxon>Mortierellaceae</taxon>
        <taxon>Lunasporangiospora</taxon>
    </lineage>
</organism>
<evidence type="ECO:0000256" key="1">
    <source>
        <dbReference type="ARBA" id="ARBA00010139"/>
    </source>
</evidence>
<evidence type="ECO:0000256" key="2">
    <source>
        <dbReference type="ARBA" id="ARBA00022630"/>
    </source>
</evidence>
<evidence type="ECO:0008006" key="7">
    <source>
        <dbReference type="Google" id="ProtNLM"/>
    </source>
</evidence>
<dbReference type="EMBL" id="JAABOA010000131">
    <property type="protein sequence ID" value="KAF9585729.1"/>
    <property type="molecule type" value="Genomic_DNA"/>
</dbReference>
<comment type="caution">
    <text evidence="5">The sequence shown here is derived from an EMBL/GenBank/DDBJ whole genome shotgun (WGS) entry which is preliminary data.</text>
</comment>
<dbReference type="GO" id="GO:0050660">
    <property type="term" value="F:flavin adenine dinucleotide binding"/>
    <property type="evidence" value="ECO:0007669"/>
    <property type="project" value="InterPro"/>
</dbReference>
<evidence type="ECO:0000256" key="4">
    <source>
        <dbReference type="ARBA" id="ARBA00023002"/>
    </source>
</evidence>
<keyword evidence="3" id="KW-0274">FAD</keyword>
<proteinExistence type="inferred from homology"/>
<dbReference type="SUPFAM" id="SSF51905">
    <property type="entry name" value="FAD/NAD(P)-binding domain"/>
    <property type="match status" value="1"/>
</dbReference>
<keyword evidence="2" id="KW-0285">Flavoprotein</keyword>